<keyword evidence="2" id="KW-0547">Nucleotide-binding</keyword>
<dbReference type="GO" id="GO:0005524">
    <property type="term" value="F:ATP binding"/>
    <property type="evidence" value="ECO:0007669"/>
    <property type="project" value="UniProtKB-KW"/>
</dbReference>
<evidence type="ECO:0000259" key="5">
    <source>
        <dbReference type="Pfam" id="PF00288"/>
    </source>
</evidence>
<evidence type="ECO:0000256" key="1">
    <source>
        <dbReference type="ARBA" id="ARBA00022679"/>
    </source>
</evidence>
<evidence type="ECO:0000256" key="4">
    <source>
        <dbReference type="ARBA" id="ARBA00022840"/>
    </source>
</evidence>
<dbReference type="PANTHER" id="PTHR43527">
    <property type="entry name" value="4-DIPHOSPHOCYTIDYL-2-C-METHYL-D-ERYTHRITOL KINASE, CHLOROPLASTIC"/>
    <property type="match status" value="1"/>
</dbReference>
<protein>
    <submittedName>
        <fullName evidence="6">GHMP kinase</fullName>
    </submittedName>
</protein>
<evidence type="ECO:0000313" key="7">
    <source>
        <dbReference type="Proteomes" id="UP000092247"/>
    </source>
</evidence>
<evidence type="ECO:0000313" key="6">
    <source>
        <dbReference type="EMBL" id="OBU05834.1"/>
    </source>
</evidence>
<dbReference type="InterPro" id="IPR020568">
    <property type="entry name" value="Ribosomal_Su5_D2-typ_SF"/>
</dbReference>
<reference evidence="6 7" key="1">
    <citation type="submission" date="2016-06" db="EMBL/GenBank/DDBJ databases">
        <authorList>
            <person name="Kjaerup R.B."/>
            <person name="Dalgaard T.S."/>
            <person name="Juul-Madsen H.R."/>
        </authorList>
    </citation>
    <scope>NUCLEOTIDE SEQUENCE [LARGE SCALE GENOMIC DNA]</scope>
    <source>
        <strain evidence="6 7">GCSL-Mp3</strain>
    </source>
</reference>
<name>A0A1B8H9S7_9GAMM</name>
<keyword evidence="1" id="KW-0808">Transferase</keyword>
<dbReference type="AlphaFoldDB" id="A0A1B8H9S7"/>
<dbReference type="SUPFAM" id="SSF54211">
    <property type="entry name" value="Ribosomal protein S5 domain 2-like"/>
    <property type="match status" value="1"/>
</dbReference>
<feature type="domain" description="GHMP kinase N-terminal" evidence="5">
    <location>
        <begin position="56"/>
        <end position="120"/>
    </location>
</feature>
<evidence type="ECO:0000256" key="3">
    <source>
        <dbReference type="ARBA" id="ARBA00022777"/>
    </source>
</evidence>
<keyword evidence="4" id="KW-0067">ATP-binding</keyword>
<dbReference type="STRING" id="368603.AYY16_12690"/>
<dbReference type="Proteomes" id="UP000092247">
    <property type="component" value="Unassembled WGS sequence"/>
</dbReference>
<comment type="caution">
    <text evidence="6">The sequence shown here is derived from an EMBL/GenBank/DDBJ whole genome shotgun (WGS) entry which is preliminary data.</text>
</comment>
<dbReference type="RefSeq" id="WP_067424056.1">
    <property type="nucleotide sequence ID" value="NZ_LZEX01000023.1"/>
</dbReference>
<dbReference type="Gene3D" id="3.30.230.10">
    <property type="match status" value="1"/>
</dbReference>
<proteinExistence type="predicted"/>
<dbReference type="PIRSF" id="PIRSF033887">
    <property type="entry name" value="PduX"/>
    <property type="match status" value="1"/>
</dbReference>
<gene>
    <name evidence="6" type="ORF">AYY17_05690</name>
</gene>
<dbReference type="GO" id="GO:0016301">
    <property type="term" value="F:kinase activity"/>
    <property type="evidence" value="ECO:0007669"/>
    <property type="project" value="UniProtKB-KW"/>
</dbReference>
<keyword evidence="3 6" id="KW-0418">Kinase</keyword>
<sequence length="286" mass="31758">MAEAHCPASCGELLQGWILGGEKLVSCPINWFSYVSVTEDVPLGLERPRMRQMLERVLKYLDIVPEATGMLRIEYDSTIPVGKGLASSTADIAATAQATARFYGHELSPETLAALCVGVEPTDSTFFSSLTLFDHQTAGTQISLGWAPDLKILLLESPDIVLTEDFHKRDRLAALLARETQLEQAWKYLNIACEQQSPQRLGEAATLSAIASQDLLPKHGFNELLELAEQNKIYGLNVAHSGSVIGLIYDDTQHDKDFIYDWIQRHQLDKFYPQVHEVCMTPGGVR</sequence>
<dbReference type="EMBL" id="LZEX01000023">
    <property type="protein sequence ID" value="OBU05834.1"/>
    <property type="molecule type" value="Genomic_DNA"/>
</dbReference>
<dbReference type="InterPro" id="IPR006204">
    <property type="entry name" value="GHMP_kinase_N_dom"/>
</dbReference>
<dbReference type="InterPro" id="IPR012363">
    <property type="entry name" value="PduX"/>
</dbReference>
<dbReference type="InterPro" id="IPR014721">
    <property type="entry name" value="Ribsml_uS5_D2-typ_fold_subgr"/>
</dbReference>
<organism evidence="6 7">
    <name type="scientific">Morganella psychrotolerans</name>
    <dbReference type="NCBI Taxonomy" id="368603"/>
    <lineage>
        <taxon>Bacteria</taxon>
        <taxon>Pseudomonadati</taxon>
        <taxon>Pseudomonadota</taxon>
        <taxon>Gammaproteobacteria</taxon>
        <taxon>Enterobacterales</taxon>
        <taxon>Morganellaceae</taxon>
        <taxon>Morganella</taxon>
    </lineage>
</organism>
<dbReference type="Pfam" id="PF00288">
    <property type="entry name" value="GHMP_kinases_N"/>
    <property type="match status" value="1"/>
</dbReference>
<dbReference type="PANTHER" id="PTHR43527:SF1">
    <property type="entry name" value="L-THREONINE KINASE"/>
    <property type="match status" value="1"/>
</dbReference>
<evidence type="ECO:0000256" key="2">
    <source>
        <dbReference type="ARBA" id="ARBA00022741"/>
    </source>
</evidence>
<accession>A0A1B8H9S7</accession>